<accession>A0ABY4KWN5</accession>
<gene>
    <name evidence="3" type="ORF">FOF52_01760</name>
</gene>
<organism evidence="3 4">
    <name type="scientific">Thermobifida alba</name>
    <name type="common">Thermomonospora alba</name>
    <dbReference type="NCBI Taxonomy" id="53522"/>
    <lineage>
        <taxon>Bacteria</taxon>
        <taxon>Bacillati</taxon>
        <taxon>Actinomycetota</taxon>
        <taxon>Actinomycetes</taxon>
        <taxon>Streptosporangiales</taxon>
        <taxon>Nocardiopsidaceae</taxon>
        <taxon>Thermobifida</taxon>
    </lineage>
</organism>
<evidence type="ECO:0000256" key="1">
    <source>
        <dbReference type="ARBA" id="ARBA00022801"/>
    </source>
</evidence>
<reference evidence="3 4" key="1">
    <citation type="submission" date="2020-04" db="EMBL/GenBank/DDBJ databases">
        <title>Thermobifida alba genome sequencing and assembly.</title>
        <authorList>
            <person name="Luzics S."/>
            <person name="Horvath B."/>
            <person name="Nagy I."/>
            <person name="Toth A."/>
            <person name="Nagy I."/>
            <person name="Kukolya J."/>
        </authorList>
    </citation>
    <scope>NUCLEOTIDE SEQUENCE [LARGE SCALE GENOMIC DNA]</scope>
    <source>
        <strain evidence="3 4">DSM 43795</strain>
    </source>
</reference>
<dbReference type="InterPro" id="IPR041796">
    <property type="entry name" value="Mre11_N"/>
</dbReference>
<dbReference type="PIRSF" id="PIRSF033091">
    <property type="entry name" value="Pesterase_YhaO"/>
    <property type="match status" value="1"/>
</dbReference>
<dbReference type="RefSeq" id="WP_248592078.1">
    <property type="nucleotide sequence ID" value="NZ_BAABEB010000010.1"/>
</dbReference>
<keyword evidence="1" id="KW-0378">Hydrolase</keyword>
<dbReference type="InterPro" id="IPR014576">
    <property type="entry name" value="Pesterase_YhaO"/>
</dbReference>
<dbReference type="InterPro" id="IPR004843">
    <property type="entry name" value="Calcineurin-like_PHP"/>
</dbReference>
<dbReference type="GO" id="GO:0004527">
    <property type="term" value="F:exonuclease activity"/>
    <property type="evidence" value="ECO:0007669"/>
    <property type="project" value="UniProtKB-KW"/>
</dbReference>
<evidence type="ECO:0000313" key="3">
    <source>
        <dbReference type="EMBL" id="UPT19843.1"/>
    </source>
</evidence>
<sequence>MKLLHAADLHVDSPLRGLSRYEGAPAEQLRGATRRALENLVDLALAEEVTAVLLAGDVYDGDWPDYNTGLFFTRQMGRLRAADIPVYLIAGNHDAQNSMTRTLTLSLPENVHYFPTDRPDTVVDEQRGLAVHGQGFARYDITDNLAVHYPPPVSGLFNVGLLHTALGGREGHERYAPCSLDDLVDRGYEYWALGHVHQRRVEYDADVKVVFPGNVQGRHAREAGPKGCTLVTVDDRHRVTGLRHHDLDTAARWHELRVDVRGARDLTDVFGLVAEQLGKTLDSDTEPDRVHAVRVVAEGPTDAHEALHRDHETLLNELRSLAAQRADTWVEKLRLETSPPEERSPADHLDDLGGTLRRVGEQLGGDPALLREVVEGSGVLARLPDELRRELRDPERQRALAAEAVELLLARLEDAR</sequence>
<dbReference type="Gene3D" id="3.60.21.10">
    <property type="match status" value="1"/>
</dbReference>
<evidence type="ECO:0000259" key="2">
    <source>
        <dbReference type="Pfam" id="PF00149"/>
    </source>
</evidence>
<dbReference type="InterPro" id="IPR050535">
    <property type="entry name" value="DNA_Repair-Maintenance_Comp"/>
</dbReference>
<feature type="domain" description="Calcineurin-like phosphoesterase" evidence="2">
    <location>
        <begin position="1"/>
        <end position="198"/>
    </location>
</feature>
<name>A0ABY4KWN5_THEAE</name>
<dbReference type="EMBL" id="CP051627">
    <property type="protein sequence ID" value="UPT19843.1"/>
    <property type="molecule type" value="Genomic_DNA"/>
</dbReference>
<dbReference type="CDD" id="cd00840">
    <property type="entry name" value="MPP_Mre11_N"/>
    <property type="match status" value="1"/>
</dbReference>
<dbReference type="PANTHER" id="PTHR30337">
    <property type="entry name" value="COMPONENT OF ATP-DEPENDENT DSDNA EXONUCLEASE"/>
    <property type="match status" value="1"/>
</dbReference>
<evidence type="ECO:0000313" key="4">
    <source>
        <dbReference type="Proteomes" id="UP000832041"/>
    </source>
</evidence>
<keyword evidence="3" id="KW-0540">Nuclease</keyword>
<keyword evidence="3" id="KW-0269">Exonuclease</keyword>
<dbReference type="SUPFAM" id="SSF56300">
    <property type="entry name" value="Metallo-dependent phosphatases"/>
    <property type="match status" value="1"/>
</dbReference>
<protein>
    <submittedName>
        <fullName evidence="3">DNA repair exonuclease</fullName>
    </submittedName>
</protein>
<keyword evidence="4" id="KW-1185">Reference proteome</keyword>
<dbReference type="Proteomes" id="UP000832041">
    <property type="component" value="Chromosome"/>
</dbReference>
<dbReference type="Pfam" id="PF00149">
    <property type="entry name" value="Metallophos"/>
    <property type="match status" value="1"/>
</dbReference>
<dbReference type="InterPro" id="IPR029052">
    <property type="entry name" value="Metallo-depent_PP-like"/>
</dbReference>
<dbReference type="PANTHER" id="PTHR30337:SF7">
    <property type="entry name" value="PHOSPHOESTERASE"/>
    <property type="match status" value="1"/>
</dbReference>
<proteinExistence type="predicted"/>